<keyword evidence="3" id="KW-1185">Reference proteome</keyword>
<dbReference type="RefSeq" id="XP_037222738.1">
    <property type="nucleotide sequence ID" value="XM_037359853.1"/>
</dbReference>
<name>A0A8H6WC19_9AGAR</name>
<accession>A0A8H6WC19</accession>
<feature type="region of interest" description="Disordered" evidence="1">
    <location>
        <begin position="31"/>
        <end position="56"/>
    </location>
</feature>
<organism evidence="2 3">
    <name type="scientific">Mycena indigotica</name>
    <dbReference type="NCBI Taxonomy" id="2126181"/>
    <lineage>
        <taxon>Eukaryota</taxon>
        <taxon>Fungi</taxon>
        <taxon>Dikarya</taxon>
        <taxon>Basidiomycota</taxon>
        <taxon>Agaricomycotina</taxon>
        <taxon>Agaricomycetes</taxon>
        <taxon>Agaricomycetidae</taxon>
        <taxon>Agaricales</taxon>
        <taxon>Marasmiineae</taxon>
        <taxon>Mycenaceae</taxon>
        <taxon>Mycena</taxon>
    </lineage>
</organism>
<evidence type="ECO:0000313" key="2">
    <source>
        <dbReference type="EMBL" id="KAF7309288.1"/>
    </source>
</evidence>
<proteinExistence type="predicted"/>
<evidence type="ECO:0000313" key="3">
    <source>
        <dbReference type="Proteomes" id="UP000636479"/>
    </source>
</evidence>
<evidence type="ECO:0000256" key="1">
    <source>
        <dbReference type="SAM" id="MobiDB-lite"/>
    </source>
</evidence>
<dbReference type="GeneID" id="59342369"/>
<comment type="caution">
    <text evidence="2">The sequence shown here is derived from an EMBL/GenBank/DDBJ whole genome shotgun (WGS) entry which is preliminary data.</text>
</comment>
<sequence length="473" mass="51404">MHTTEDSGVALTSGANWGPSCRLPFAPAALLTAPDDSPRPAQSFSTRSNEDTRRQRGRYTRHCSWWRVLGAPSATARHRDGGSTGKWTGTTRHTLSSFVWLAQRSAGWIWAGARRDAGQILAVSATIGPEVRLGHIPDVSTRFGGLHRPRSSSLSTVVCTRSRRQSERGRPAAEVFKTSGPTAGPALADLWTFRMRRGNMPLYPQRVSRGTTAGLGQRCPARTFRGQRRSAALERKRILVLQGRRTRQERLARHILDALDPSPRAMYSAFAVDRVVHTIDSVGLLLQLLKVWKRTGQRLALRSPISVARNSSLASRVLARSAWRFQATVWVCAVLPLSSEARGVPARIAAVRRGNLRPDSEHTPAHLLGIASGTTPSSCRSAEPALAQVKPDVPCAFCLQTAAISFFRYYLTAQSICSPQMQRGGHSAVVKANPRSTSFTAALDEAGTVAILPGWLVVGTAVYKSSGSSQTAY</sequence>
<dbReference type="AlphaFoldDB" id="A0A8H6WC19"/>
<protein>
    <submittedName>
        <fullName evidence="2">Uncharacterized protein</fullName>
    </submittedName>
</protein>
<dbReference type="Proteomes" id="UP000636479">
    <property type="component" value="Unassembled WGS sequence"/>
</dbReference>
<reference evidence="2" key="1">
    <citation type="submission" date="2020-05" db="EMBL/GenBank/DDBJ databases">
        <title>Mycena genomes resolve the evolution of fungal bioluminescence.</title>
        <authorList>
            <person name="Tsai I.J."/>
        </authorList>
    </citation>
    <scope>NUCLEOTIDE SEQUENCE</scope>
    <source>
        <strain evidence="2">171206Taipei</strain>
    </source>
</reference>
<gene>
    <name evidence="2" type="ORF">MIND_00299100</name>
</gene>
<dbReference type="EMBL" id="JACAZF010000003">
    <property type="protein sequence ID" value="KAF7309288.1"/>
    <property type="molecule type" value="Genomic_DNA"/>
</dbReference>